<feature type="domain" description="LIM zinc-binding" evidence="16">
    <location>
        <begin position="473"/>
        <end position="533"/>
    </location>
</feature>
<sequence>MNGTEAKNRISNGNIREDVDIEIPDTAHQIGSDSWFQVAFVLTTGINNAYVLGYSGTIMVPLGWVGGVVGLFLATVISLYANTLVAKLHEFGGKRHIRYRDLAGFIYGRKAYCLTWGLQYVNLFMINCGFIILAGSALKAVYVLFRDDHALKLPHCIAIAGLICAVFAVAIPHLSALGIWLVVSTIFSLIYIVVAIVLSIKDGVKTQSRDYEIQGSSISKLFTITAASANLVFVFNTGMLPEIQATVRQPVVKNMMKALYFQFTAGNLPMFVVTFVGYWAYGSSTSTYLLNNVNGPTWVKALANISALLQSVICLHIFASPTYEYMDTKFGVKGNPLAIKNLMFRIMARGGYIAVSTLLSAFLPFLGDFMSLTGAVSTFPLTFILANHMYYKAKNNKLSPLQKLWHWLNVVFFSLMSVAAAIAAHLLRFPFLLSSDSNLHFSLLNSGFLLLIPHFPFDVDSDRQRGRRRGTQEKCRACEKTVYPMELLSADGVPFHKSCFRCSHCKSTLQLSNYSSMEGVLYCKPHFEQLFKETGSFNKNFQSPAKPLSDKPTPELTRTPSRLAGMFSGTQDKCATCTKTVYPIEKITVESLCYHKSCFKCSHGGCALSPSNYAALEGILYCKHHFSQLFKEKGSYNHLIKSASIKRNAAAATAAAALAAVDAVDAVEAIPE</sequence>
<evidence type="ECO:0000256" key="2">
    <source>
        <dbReference type="ARBA" id="ARBA00004370"/>
    </source>
</evidence>
<keyword evidence="10 14" id="KW-0440">LIM domain</keyword>
<keyword evidence="13" id="KW-0206">Cytoskeleton</keyword>
<dbReference type="GO" id="GO:0051017">
    <property type="term" value="P:actin filament bundle assembly"/>
    <property type="evidence" value="ECO:0007669"/>
    <property type="project" value="UniProtKB-ARBA"/>
</dbReference>
<dbReference type="CDD" id="cd09440">
    <property type="entry name" value="LIM1_SF3"/>
    <property type="match status" value="1"/>
</dbReference>
<dbReference type="GO" id="GO:0006865">
    <property type="term" value="P:amino acid transport"/>
    <property type="evidence" value="ECO:0007669"/>
    <property type="project" value="UniProtKB-KW"/>
</dbReference>
<feature type="transmembrane region" description="Helical" evidence="15">
    <location>
        <begin position="258"/>
        <end position="281"/>
    </location>
</feature>
<evidence type="ECO:0000256" key="15">
    <source>
        <dbReference type="SAM" id="Phobius"/>
    </source>
</evidence>
<dbReference type="GO" id="GO:0051015">
    <property type="term" value="F:actin filament binding"/>
    <property type="evidence" value="ECO:0007669"/>
    <property type="project" value="UniProtKB-ARBA"/>
</dbReference>
<feature type="transmembrane region" description="Helical" evidence="15">
    <location>
        <begin position="58"/>
        <end position="81"/>
    </location>
</feature>
<comment type="subcellular location">
    <subcellularLocation>
        <location evidence="1">Cytoplasm</location>
        <location evidence="1">Cytoskeleton</location>
    </subcellularLocation>
    <subcellularLocation>
        <location evidence="2">Membrane</location>
    </subcellularLocation>
</comment>
<feature type="transmembrane region" description="Helical" evidence="15">
    <location>
        <begin position="177"/>
        <end position="200"/>
    </location>
</feature>
<dbReference type="GO" id="GO:0046872">
    <property type="term" value="F:metal ion binding"/>
    <property type="evidence" value="ECO:0007669"/>
    <property type="project" value="UniProtKB-KW"/>
</dbReference>
<evidence type="ECO:0000256" key="8">
    <source>
        <dbReference type="ARBA" id="ARBA00022970"/>
    </source>
</evidence>
<dbReference type="InterPro" id="IPR001781">
    <property type="entry name" value="Znf_LIM"/>
</dbReference>
<dbReference type="AlphaFoldDB" id="A0A6D2IVJ9"/>
<comment type="caution">
    <text evidence="17">The sequence shown here is derived from an EMBL/GenBank/DDBJ whole genome shotgun (WGS) entry which is preliminary data.</text>
</comment>
<protein>
    <recommendedName>
        <fullName evidence="16">LIM zinc-binding domain-containing protein</fullName>
    </recommendedName>
</protein>
<evidence type="ECO:0000313" key="17">
    <source>
        <dbReference type="EMBL" id="CAA7028965.1"/>
    </source>
</evidence>
<feature type="transmembrane region" description="Helical" evidence="15">
    <location>
        <begin position="124"/>
        <end position="145"/>
    </location>
</feature>
<keyword evidence="4" id="KW-0813">Transport</keyword>
<keyword evidence="6 14" id="KW-0479">Metal-binding</keyword>
<dbReference type="PROSITE" id="PS00478">
    <property type="entry name" value="LIM_DOMAIN_1"/>
    <property type="match status" value="1"/>
</dbReference>
<dbReference type="Gene3D" id="2.10.110.10">
    <property type="entry name" value="Cysteine Rich Protein"/>
    <property type="match status" value="2"/>
</dbReference>
<keyword evidence="11 15" id="KW-0472">Membrane</keyword>
<feature type="domain" description="LIM zinc-binding" evidence="16">
    <location>
        <begin position="572"/>
        <end position="632"/>
    </location>
</feature>
<evidence type="ECO:0000256" key="13">
    <source>
        <dbReference type="ARBA" id="ARBA00023212"/>
    </source>
</evidence>
<evidence type="ECO:0000256" key="9">
    <source>
        <dbReference type="ARBA" id="ARBA00022989"/>
    </source>
</evidence>
<feature type="transmembrane region" description="Helical" evidence="15">
    <location>
        <begin position="301"/>
        <end position="321"/>
    </location>
</feature>
<dbReference type="FunFam" id="2.10.110.10:FF:000002">
    <property type="entry name" value="LIM domain and actin-binding 1"/>
    <property type="match status" value="2"/>
</dbReference>
<dbReference type="GO" id="GO:0005856">
    <property type="term" value="C:cytoskeleton"/>
    <property type="evidence" value="ECO:0007669"/>
    <property type="project" value="UniProtKB-SubCell"/>
</dbReference>
<dbReference type="CDD" id="cd09441">
    <property type="entry name" value="LIM2_SF3"/>
    <property type="match status" value="1"/>
</dbReference>
<proteinExistence type="predicted"/>
<evidence type="ECO:0000256" key="5">
    <source>
        <dbReference type="ARBA" id="ARBA00022692"/>
    </source>
</evidence>
<dbReference type="EMBL" id="CACVBM020001074">
    <property type="protein sequence ID" value="CAA7028965.1"/>
    <property type="molecule type" value="Genomic_DNA"/>
</dbReference>
<keyword evidence="13" id="KW-0963">Cytoplasm</keyword>
<dbReference type="Proteomes" id="UP000467841">
    <property type="component" value="Unassembled WGS sequence"/>
</dbReference>
<keyword evidence="8" id="KW-0029">Amino-acid transport</keyword>
<dbReference type="SUPFAM" id="SSF57716">
    <property type="entry name" value="Glucocorticoid receptor-like (DNA-binding domain)"/>
    <property type="match status" value="4"/>
</dbReference>
<evidence type="ECO:0000256" key="7">
    <source>
        <dbReference type="ARBA" id="ARBA00022833"/>
    </source>
</evidence>
<dbReference type="GO" id="GO:0016020">
    <property type="term" value="C:membrane"/>
    <property type="evidence" value="ECO:0007669"/>
    <property type="project" value="UniProtKB-SubCell"/>
</dbReference>
<dbReference type="PROSITE" id="PS50023">
    <property type="entry name" value="LIM_DOMAIN_2"/>
    <property type="match status" value="2"/>
</dbReference>
<feature type="transmembrane region" description="Helical" evidence="15">
    <location>
        <begin position="342"/>
        <end position="363"/>
    </location>
</feature>
<feature type="transmembrane region" description="Helical" evidence="15">
    <location>
        <begin position="152"/>
        <end position="171"/>
    </location>
</feature>
<keyword evidence="7 14" id="KW-0862">Zinc</keyword>
<name>A0A6D2IVJ9_9BRAS</name>
<evidence type="ECO:0000256" key="1">
    <source>
        <dbReference type="ARBA" id="ARBA00004245"/>
    </source>
</evidence>
<evidence type="ECO:0000256" key="6">
    <source>
        <dbReference type="ARBA" id="ARBA00022723"/>
    </source>
</evidence>
<comment type="subunit">
    <text evidence="3">Interacts with F-actin.</text>
</comment>
<feature type="transmembrane region" description="Helical" evidence="15">
    <location>
        <begin position="369"/>
        <end position="386"/>
    </location>
</feature>
<evidence type="ECO:0000256" key="14">
    <source>
        <dbReference type="PROSITE-ProRule" id="PRU00125"/>
    </source>
</evidence>
<keyword evidence="9 15" id="KW-1133">Transmembrane helix</keyword>
<keyword evidence="12" id="KW-0009">Actin-binding</keyword>
<evidence type="ECO:0000256" key="4">
    <source>
        <dbReference type="ARBA" id="ARBA00022448"/>
    </source>
</evidence>
<accession>A0A6D2IVJ9</accession>
<evidence type="ECO:0000256" key="3">
    <source>
        <dbReference type="ARBA" id="ARBA00011385"/>
    </source>
</evidence>
<dbReference type="InterPro" id="IPR013057">
    <property type="entry name" value="AA_transpt_TM"/>
</dbReference>
<evidence type="ECO:0000313" key="18">
    <source>
        <dbReference type="Proteomes" id="UP000467841"/>
    </source>
</evidence>
<dbReference type="PANTHER" id="PTHR24206">
    <property type="entry name" value="OS06G0237300 PROTEIN"/>
    <property type="match status" value="1"/>
</dbReference>
<feature type="transmembrane region" description="Helical" evidence="15">
    <location>
        <begin position="407"/>
        <end position="427"/>
    </location>
</feature>
<evidence type="ECO:0000256" key="10">
    <source>
        <dbReference type="ARBA" id="ARBA00023038"/>
    </source>
</evidence>
<organism evidence="17 18">
    <name type="scientific">Microthlaspi erraticum</name>
    <dbReference type="NCBI Taxonomy" id="1685480"/>
    <lineage>
        <taxon>Eukaryota</taxon>
        <taxon>Viridiplantae</taxon>
        <taxon>Streptophyta</taxon>
        <taxon>Embryophyta</taxon>
        <taxon>Tracheophyta</taxon>
        <taxon>Spermatophyta</taxon>
        <taxon>Magnoliopsida</taxon>
        <taxon>eudicotyledons</taxon>
        <taxon>Gunneridae</taxon>
        <taxon>Pentapetalae</taxon>
        <taxon>rosids</taxon>
        <taxon>malvids</taxon>
        <taxon>Brassicales</taxon>
        <taxon>Brassicaceae</taxon>
        <taxon>Coluteocarpeae</taxon>
        <taxon>Microthlaspi</taxon>
    </lineage>
</organism>
<keyword evidence="5 15" id="KW-0812">Transmembrane</keyword>
<evidence type="ECO:0000256" key="12">
    <source>
        <dbReference type="ARBA" id="ARBA00023203"/>
    </source>
</evidence>
<reference evidence="17" key="1">
    <citation type="submission" date="2020-01" db="EMBL/GenBank/DDBJ databases">
        <authorList>
            <person name="Mishra B."/>
        </authorList>
    </citation>
    <scope>NUCLEOTIDE SEQUENCE [LARGE SCALE GENOMIC DNA]</scope>
</reference>
<dbReference type="Pfam" id="PF00412">
    <property type="entry name" value="LIM"/>
    <property type="match status" value="2"/>
</dbReference>
<dbReference type="SMART" id="SM00132">
    <property type="entry name" value="LIM"/>
    <property type="match status" value="2"/>
</dbReference>
<evidence type="ECO:0000256" key="11">
    <source>
        <dbReference type="ARBA" id="ARBA00023136"/>
    </source>
</evidence>
<evidence type="ECO:0000259" key="16">
    <source>
        <dbReference type="PROSITE" id="PS50023"/>
    </source>
</evidence>
<dbReference type="Pfam" id="PF01490">
    <property type="entry name" value="Aa_trans"/>
    <property type="match status" value="1"/>
</dbReference>
<gene>
    <name evidence="17" type="ORF">MERR_LOCUS16200</name>
</gene>
<keyword evidence="18" id="KW-1185">Reference proteome</keyword>
<dbReference type="OrthoDB" id="40134at2759"/>